<organism evidence="2 3">
    <name type="scientific">Candidatus Amesbacteria bacterium GW2011_GWA2_47_11</name>
    <dbReference type="NCBI Taxonomy" id="1618357"/>
    <lineage>
        <taxon>Bacteria</taxon>
        <taxon>Candidatus Amesiibacteriota</taxon>
    </lineage>
</organism>
<protein>
    <submittedName>
        <fullName evidence="2">Uncharacterized protein</fullName>
    </submittedName>
</protein>
<keyword evidence="1" id="KW-0472">Membrane</keyword>
<evidence type="ECO:0000256" key="1">
    <source>
        <dbReference type="SAM" id="Phobius"/>
    </source>
</evidence>
<comment type="caution">
    <text evidence="2">The sequence shown here is derived from an EMBL/GenBank/DDBJ whole genome shotgun (WGS) entry which is preliminary data.</text>
</comment>
<keyword evidence="1" id="KW-0812">Transmembrane</keyword>
<keyword evidence="1" id="KW-1133">Transmembrane helix</keyword>
<feature type="transmembrane region" description="Helical" evidence="1">
    <location>
        <begin position="7"/>
        <end position="28"/>
    </location>
</feature>
<evidence type="ECO:0000313" key="3">
    <source>
        <dbReference type="Proteomes" id="UP000034607"/>
    </source>
</evidence>
<reference evidence="2 3" key="1">
    <citation type="journal article" date="2015" name="Nature">
        <title>rRNA introns, odd ribosomes, and small enigmatic genomes across a large radiation of phyla.</title>
        <authorList>
            <person name="Brown C.T."/>
            <person name="Hug L.A."/>
            <person name="Thomas B.C."/>
            <person name="Sharon I."/>
            <person name="Castelle C.J."/>
            <person name="Singh A."/>
            <person name="Wilkins M.J."/>
            <person name="Williams K.H."/>
            <person name="Banfield J.F."/>
        </authorList>
    </citation>
    <scope>NUCLEOTIDE SEQUENCE [LARGE SCALE GENOMIC DNA]</scope>
</reference>
<dbReference type="EMBL" id="LCNM01000007">
    <property type="protein sequence ID" value="KKU56500.1"/>
    <property type="molecule type" value="Genomic_DNA"/>
</dbReference>
<evidence type="ECO:0000313" key="2">
    <source>
        <dbReference type="EMBL" id="KKU56500.1"/>
    </source>
</evidence>
<accession>A0A0G1UFL4</accession>
<sequence length="238" mass="26451">MSKAHKILLGVYLACVFVSLIVLAILLLPLPLGWVKLLASLLISPVVLGILFTPFFLVWNDETNLSDRAKLVISLAYTILWISAASLFVYQFINTPKPLLNPVFTSTLTPDEIIISNPASHPFYSCTFFISASGTRQTYQSFFTPFILENCKRQGTAKPFLECQIDNRISLSQLFPKSTTLDKIEAGSEITLNSDIFYAGQTLPSLKFLSSHQPSDIYSLSIVCQQPNGTKISQTLVY</sequence>
<name>A0A0G1UFL4_9BACT</name>
<dbReference type="Proteomes" id="UP000034607">
    <property type="component" value="Unassembled WGS sequence"/>
</dbReference>
<feature type="transmembrane region" description="Helical" evidence="1">
    <location>
        <begin position="34"/>
        <end position="59"/>
    </location>
</feature>
<feature type="transmembrane region" description="Helical" evidence="1">
    <location>
        <begin position="71"/>
        <end position="93"/>
    </location>
</feature>
<gene>
    <name evidence="2" type="ORF">UX78_C0007G0026</name>
</gene>
<proteinExistence type="predicted"/>
<dbReference type="AlphaFoldDB" id="A0A0G1UFL4"/>